<dbReference type="GO" id="GO:0000049">
    <property type="term" value="F:tRNA binding"/>
    <property type="evidence" value="ECO:0007669"/>
    <property type="project" value="UniProtKB-UniRule"/>
</dbReference>
<dbReference type="PIRSF" id="PIRSF000813">
    <property type="entry name" value="CCA_bact"/>
    <property type="match status" value="1"/>
</dbReference>
<dbReference type="InterPro" id="IPR050124">
    <property type="entry name" value="tRNA_CCA-adding_enzyme"/>
</dbReference>
<evidence type="ECO:0000256" key="5">
    <source>
        <dbReference type="ARBA" id="ARBA00022723"/>
    </source>
</evidence>
<feature type="domain" description="HD" evidence="14">
    <location>
        <begin position="228"/>
        <end position="329"/>
    </location>
</feature>
<dbReference type="CDD" id="cd00077">
    <property type="entry name" value="HDc"/>
    <property type="match status" value="1"/>
</dbReference>
<evidence type="ECO:0000313" key="15">
    <source>
        <dbReference type="EMBL" id="RDH82985.1"/>
    </source>
</evidence>
<protein>
    <recommendedName>
        <fullName evidence="13">Multifunctional CCA protein</fullName>
    </recommendedName>
    <domain>
        <recommendedName>
            <fullName evidence="13">CCA-adding enzyme</fullName>
            <ecNumber evidence="13">2.7.7.72</ecNumber>
        </recommendedName>
        <alternativeName>
            <fullName evidence="13">CCA tRNA nucleotidyltransferase</fullName>
        </alternativeName>
        <alternativeName>
            <fullName evidence="13">tRNA CCA-pyrophosphorylase</fullName>
        </alternativeName>
        <alternativeName>
            <fullName evidence="13">tRNA adenylyl-/cytidylyl-transferase</fullName>
        </alternativeName>
        <alternativeName>
            <fullName evidence="13">tRNA nucleotidyltransferase</fullName>
        </alternativeName>
        <alternativeName>
            <fullName evidence="13">tRNA-NT</fullName>
        </alternativeName>
    </domain>
    <domain>
        <recommendedName>
            <fullName evidence="13">2'-nucleotidase</fullName>
            <ecNumber evidence="13">3.1.3.-</ecNumber>
        </recommendedName>
    </domain>
    <domain>
        <recommendedName>
            <fullName evidence="13">2',3'-cyclic phosphodiesterase</fullName>
            <ecNumber evidence="13">3.1.4.-</ecNumber>
        </recommendedName>
    </domain>
    <domain>
        <recommendedName>
            <fullName evidence="13">Phosphatase</fullName>
        </recommendedName>
    </domain>
</protein>
<dbReference type="InterPro" id="IPR006674">
    <property type="entry name" value="HD_domain"/>
</dbReference>
<evidence type="ECO:0000256" key="7">
    <source>
        <dbReference type="ARBA" id="ARBA00022800"/>
    </source>
</evidence>
<organism evidence="15 16">
    <name type="scientific">endosymbiont of Galathealinum brachiosum</name>
    <dbReference type="NCBI Taxonomy" id="2200906"/>
    <lineage>
        <taxon>Bacteria</taxon>
        <taxon>Pseudomonadati</taxon>
        <taxon>Pseudomonadota</taxon>
        <taxon>Gammaproteobacteria</taxon>
        <taxon>sulfur-oxidizing symbionts</taxon>
    </lineage>
</organism>
<dbReference type="InterPro" id="IPR043519">
    <property type="entry name" value="NT_sf"/>
</dbReference>
<keyword evidence="2 13" id="KW-0808">Transferase</keyword>
<comment type="domain">
    <text evidence="13">Comprises two domains: an N-terminal domain containing the nucleotidyltransferase activity and a C-terminal HD domain associated with both phosphodiesterase and phosphatase activities.</text>
</comment>
<keyword evidence="10 13" id="KW-0460">Magnesium</keyword>
<dbReference type="FunFam" id="1.10.3090.10:FF:000001">
    <property type="entry name" value="Multifunctional CCA protein"/>
    <property type="match status" value="1"/>
</dbReference>
<dbReference type="Gene3D" id="3.30.460.10">
    <property type="entry name" value="Beta Polymerase, domain 2"/>
    <property type="match status" value="1"/>
</dbReference>
<dbReference type="GO" id="GO:0000287">
    <property type="term" value="F:magnesium ion binding"/>
    <property type="evidence" value="ECO:0007669"/>
    <property type="project" value="UniProtKB-UniRule"/>
</dbReference>
<dbReference type="GO" id="GO:0016791">
    <property type="term" value="F:phosphatase activity"/>
    <property type="evidence" value="ECO:0007669"/>
    <property type="project" value="UniProtKB-UniRule"/>
</dbReference>
<evidence type="ECO:0000313" key="16">
    <source>
        <dbReference type="Proteomes" id="UP000254266"/>
    </source>
</evidence>
<dbReference type="SUPFAM" id="SSF81301">
    <property type="entry name" value="Nucleotidyltransferase"/>
    <property type="match status" value="1"/>
</dbReference>
<accession>A0A370DDJ8</accession>
<feature type="binding site" evidence="13">
    <location>
        <position position="91"/>
    </location>
    <ligand>
        <name>CTP</name>
        <dbReference type="ChEBI" id="CHEBI:37563"/>
    </ligand>
</feature>
<name>A0A370DDJ8_9GAMM</name>
<keyword evidence="9 13" id="KW-0067">ATP-binding</keyword>
<dbReference type="InterPro" id="IPR012006">
    <property type="entry name" value="CCA_bact"/>
</dbReference>
<dbReference type="EC" id="2.7.7.72" evidence="13"/>
<dbReference type="InterPro" id="IPR003607">
    <property type="entry name" value="HD/PDEase_dom"/>
</dbReference>
<dbReference type="SUPFAM" id="SSF81891">
    <property type="entry name" value="Poly A polymerase C-terminal region-like"/>
    <property type="match status" value="1"/>
</dbReference>
<evidence type="ECO:0000259" key="14">
    <source>
        <dbReference type="PROSITE" id="PS51831"/>
    </source>
</evidence>
<keyword evidence="16" id="KW-1185">Reference proteome</keyword>
<evidence type="ECO:0000256" key="6">
    <source>
        <dbReference type="ARBA" id="ARBA00022741"/>
    </source>
</evidence>
<feature type="binding site" evidence="13">
    <location>
        <position position="11"/>
    </location>
    <ligand>
        <name>ATP</name>
        <dbReference type="ChEBI" id="CHEBI:30616"/>
    </ligand>
</feature>
<dbReference type="PROSITE" id="PS51831">
    <property type="entry name" value="HD"/>
    <property type="match status" value="1"/>
</dbReference>
<comment type="cofactor">
    <cofactor evidence="13">
        <name>Mg(2+)</name>
        <dbReference type="ChEBI" id="CHEBI:18420"/>
    </cofactor>
    <text evidence="13">Magnesium is required for nucleotidyltransferase activity.</text>
</comment>
<dbReference type="GO" id="GO:0042245">
    <property type="term" value="P:RNA repair"/>
    <property type="evidence" value="ECO:0007669"/>
    <property type="project" value="UniProtKB-KW"/>
</dbReference>
<dbReference type="InterPro" id="IPR032828">
    <property type="entry name" value="PolyA_RNA-bd"/>
</dbReference>
<dbReference type="GO" id="GO:0004112">
    <property type="term" value="F:cyclic-nucleotide phosphodiesterase activity"/>
    <property type="evidence" value="ECO:0007669"/>
    <property type="project" value="UniProtKB-UniRule"/>
</dbReference>
<keyword evidence="1 13" id="KW-0533">Nickel</keyword>
<dbReference type="GO" id="GO:0004810">
    <property type="term" value="F:CCA tRNA nucleotidyltransferase activity"/>
    <property type="evidence" value="ECO:0007669"/>
    <property type="project" value="UniProtKB-UniRule"/>
</dbReference>
<feature type="binding site" evidence="13">
    <location>
        <position position="11"/>
    </location>
    <ligand>
        <name>CTP</name>
        <dbReference type="ChEBI" id="CHEBI:37563"/>
    </ligand>
</feature>
<comment type="caution">
    <text evidence="15">The sequence shown here is derived from an EMBL/GenBank/DDBJ whole genome shotgun (WGS) entry which is preliminary data.</text>
</comment>
<dbReference type="AlphaFoldDB" id="A0A370DDJ8"/>
<evidence type="ECO:0000256" key="1">
    <source>
        <dbReference type="ARBA" id="ARBA00022596"/>
    </source>
</evidence>
<proteinExistence type="inferred from homology"/>
<keyword evidence="7 13" id="KW-0692">RNA repair</keyword>
<dbReference type="HAMAP" id="MF_01262">
    <property type="entry name" value="CCA_bact_type2"/>
    <property type="match status" value="1"/>
</dbReference>
<dbReference type="EC" id="3.1.4.-" evidence="13"/>
<evidence type="ECO:0000256" key="2">
    <source>
        <dbReference type="ARBA" id="ARBA00022679"/>
    </source>
</evidence>
<keyword evidence="12 13" id="KW-0511">Multifunctional enzyme</keyword>
<keyword evidence="6 13" id="KW-0547">Nucleotide-binding</keyword>
<evidence type="ECO:0000256" key="3">
    <source>
        <dbReference type="ARBA" id="ARBA00022694"/>
    </source>
</evidence>
<feature type="binding site" evidence="13">
    <location>
        <position position="8"/>
    </location>
    <ligand>
        <name>ATP</name>
        <dbReference type="ChEBI" id="CHEBI:30616"/>
    </ligand>
</feature>
<comment type="catalytic activity">
    <reaction evidence="13">
        <text>a tRNA precursor + 2 CTP + ATP = a tRNA with a 3' CCA end + 3 diphosphate</text>
        <dbReference type="Rhea" id="RHEA:14433"/>
        <dbReference type="Rhea" id="RHEA-COMP:10465"/>
        <dbReference type="Rhea" id="RHEA-COMP:10468"/>
        <dbReference type="ChEBI" id="CHEBI:30616"/>
        <dbReference type="ChEBI" id="CHEBI:33019"/>
        <dbReference type="ChEBI" id="CHEBI:37563"/>
        <dbReference type="ChEBI" id="CHEBI:74896"/>
        <dbReference type="ChEBI" id="CHEBI:83071"/>
        <dbReference type="EC" id="2.7.7.72"/>
    </reaction>
</comment>
<keyword evidence="3 13" id="KW-0819">tRNA processing</keyword>
<keyword evidence="5 13" id="KW-0479">Metal-binding</keyword>
<dbReference type="PANTHER" id="PTHR47545">
    <property type="entry name" value="MULTIFUNCTIONAL CCA PROTEIN"/>
    <property type="match status" value="1"/>
</dbReference>
<dbReference type="SMART" id="SM00471">
    <property type="entry name" value="HDc"/>
    <property type="match status" value="1"/>
</dbReference>
<feature type="binding site" evidence="13">
    <location>
        <position position="8"/>
    </location>
    <ligand>
        <name>CTP</name>
        <dbReference type="ChEBI" id="CHEBI:37563"/>
    </ligand>
</feature>
<dbReference type="HAMAP" id="MF_01261">
    <property type="entry name" value="CCA_bact_type1"/>
    <property type="match status" value="1"/>
</dbReference>
<evidence type="ECO:0000256" key="11">
    <source>
        <dbReference type="ARBA" id="ARBA00022884"/>
    </source>
</evidence>
<comment type="subunit">
    <text evidence="13">Monomer. Can also form homodimers and oligomers.</text>
</comment>
<dbReference type="Gene3D" id="1.10.3090.10">
    <property type="entry name" value="cca-adding enzyme, domain 2"/>
    <property type="match status" value="1"/>
</dbReference>
<feature type="binding site" evidence="13">
    <location>
        <position position="137"/>
    </location>
    <ligand>
        <name>ATP</name>
        <dbReference type="ChEBI" id="CHEBI:30616"/>
    </ligand>
</feature>
<evidence type="ECO:0000256" key="9">
    <source>
        <dbReference type="ARBA" id="ARBA00022840"/>
    </source>
</evidence>
<comment type="similarity">
    <text evidence="13">Belongs to the tRNA nucleotidyltransferase/poly(A) polymerase family. Bacterial CCA-adding enzyme type 1 subfamily.</text>
</comment>
<sequence>MKIYLVGGAVRDELLDYPFIERDWVVVGATVNEMLELGYQQVGKDFPVFLHPETKDEHALARTERNTAPGYKGFEVHASPDVTLEEDLIRRDLTINAIAKDKAGNLVDPYNGQTDLKEKLLRHVSSAFSEDPVRILRVARFAARYAHLGFSVADETLNLMQKMVSDGEADALVAERVWQEFHKALGERNPEVFIQVLRDCGALKIILPEIDALFGVPQPKEHHPEIDTGIHTLMVLQQAALLSTEASTRFAALCHDLGKALTPQENWPSHHGHEIKGVKPVKQLCKRLRIPNNFNELACITAEFHLHVHRAFEIKKSTLLKTIEKLDGMRKPERYEQFLLACTADIRGRTGYETHPYPQANHYRDALKIIKSVDIQSLKDAGLQGKDMADAIHTARQSALNKQLITPENI</sequence>
<dbReference type="EMBL" id="QFXC01000011">
    <property type="protein sequence ID" value="RDH82985.1"/>
    <property type="molecule type" value="Genomic_DNA"/>
</dbReference>
<feature type="binding site" evidence="13">
    <location>
        <position position="21"/>
    </location>
    <ligand>
        <name>Mg(2+)</name>
        <dbReference type="ChEBI" id="CHEBI:18420"/>
    </ligand>
</feature>
<feature type="binding site" evidence="13">
    <location>
        <position position="91"/>
    </location>
    <ligand>
        <name>ATP</name>
        <dbReference type="ChEBI" id="CHEBI:30616"/>
    </ligand>
</feature>
<feature type="binding site" evidence="13">
    <location>
        <position position="137"/>
    </location>
    <ligand>
        <name>CTP</name>
        <dbReference type="ChEBI" id="CHEBI:37563"/>
    </ligand>
</feature>
<evidence type="ECO:0000256" key="13">
    <source>
        <dbReference type="HAMAP-Rule" id="MF_01261"/>
    </source>
</evidence>
<dbReference type="Proteomes" id="UP000254266">
    <property type="component" value="Unassembled WGS sequence"/>
</dbReference>
<evidence type="ECO:0000256" key="8">
    <source>
        <dbReference type="ARBA" id="ARBA00022801"/>
    </source>
</evidence>
<keyword evidence="4 13" id="KW-0548">Nucleotidyltransferase</keyword>
<comment type="catalytic activity">
    <reaction evidence="13">
        <text>a tRNA with a 3' CCA end + 2 CTP + ATP = a tRNA with a 3' CCACCA end + 3 diphosphate</text>
        <dbReference type="Rhea" id="RHEA:76235"/>
        <dbReference type="Rhea" id="RHEA-COMP:10468"/>
        <dbReference type="Rhea" id="RHEA-COMP:18655"/>
        <dbReference type="ChEBI" id="CHEBI:30616"/>
        <dbReference type="ChEBI" id="CHEBI:33019"/>
        <dbReference type="ChEBI" id="CHEBI:37563"/>
        <dbReference type="ChEBI" id="CHEBI:83071"/>
        <dbReference type="ChEBI" id="CHEBI:195187"/>
    </reaction>
</comment>
<dbReference type="GO" id="GO:0160016">
    <property type="term" value="F:CCACCA tRNA nucleotidyltransferase activity"/>
    <property type="evidence" value="ECO:0007669"/>
    <property type="project" value="RHEA"/>
</dbReference>
<dbReference type="GO" id="GO:0001680">
    <property type="term" value="P:tRNA 3'-terminal CCA addition"/>
    <property type="evidence" value="ECO:0007669"/>
    <property type="project" value="UniProtKB-UniRule"/>
</dbReference>
<feature type="binding site" evidence="13">
    <location>
        <position position="23"/>
    </location>
    <ligand>
        <name>Mg(2+)</name>
        <dbReference type="ChEBI" id="CHEBI:18420"/>
    </ligand>
</feature>
<evidence type="ECO:0000256" key="4">
    <source>
        <dbReference type="ARBA" id="ARBA00022695"/>
    </source>
</evidence>
<dbReference type="GO" id="GO:0005524">
    <property type="term" value="F:ATP binding"/>
    <property type="evidence" value="ECO:0007669"/>
    <property type="project" value="UniProtKB-UniRule"/>
</dbReference>
<comment type="cofactor">
    <cofactor evidence="13">
        <name>Ni(2+)</name>
        <dbReference type="ChEBI" id="CHEBI:49786"/>
    </cofactor>
    <text evidence="13">Nickel for phosphatase activity.</text>
</comment>
<dbReference type="EC" id="3.1.3.-" evidence="13"/>
<comment type="miscellaneous">
    <text evidence="13">A single active site specifically recognizes both ATP and CTP and is responsible for their addition.</text>
</comment>
<dbReference type="Pfam" id="PF12627">
    <property type="entry name" value="PolyA_pol_RNAbd"/>
    <property type="match status" value="1"/>
</dbReference>
<gene>
    <name evidence="13" type="primary">cca</name>
    <name evidence="15" type="ORF">DIZ80_12030</name>
</gene>
<feature type="binding site" evidence="13">
    <location>
        <position position="140"/>
    </location>
    <ligand>
        <name>ATP</name>
        <dbReference type="ChEBI" id="CHEBI:30616"/>
    </ligand>
</feature>
<comment type="function">
    <text evidence="13">Catalyzes the addition and repair of the essential 3'-terminal CCA sequence in tRNAs without using a nucleic acid template. Adds these three nucleotides in the order of C, C, and A to the tRNA nucleotide-73, using CTP and ATP as substrates and producing inorganic pyrophosphate. tRNA 3'-terminal CCA addition is required both for tRNA processing and repair. Also involved in tRNA surveillance by mediating tandem CCA addition to generate a CCACCA at the 3' terminus of unstable tRNAs. While stable tRNAs receive only 3'-terminal CCA, unstable tRNAs are marked with CCACCA and rapidly degraded.</text>
</comment>
<reference evidence="15 16" key="1">
    <citation type="journal article" date="2018" name="ISME J.">
        <title>Endosymbiont genomes yield clues of tubeworm success.</title>
        <authorList>
            <person name="Li Y."/>
            <person name="Liles M.R."/>
            <person name="Halanych K.M."/>
        </authorList>
    </citation>
    <scope>NUCLEOTIDE SEQUENCE [LARGE SCALE GENOMIC DNA]</scope>
    <source>
        <strain evidence="15">A1464</strain>
    </source>
</reference>
<feature type="binding site" evidence="13">
    <location>
        <position position="140"/>
    </location>
    <ligand>
        <name>CTP</name>
        <dbReference type="ChEBI" id="CHEBI:37563"/>
    </ligand>
</feature>
<dbReference type="NCBIfam" id="NF008137">
    <property type="entry name" value="PRK10885.1"/>
    <property type="match status" value="1"/>
</dbReference>
<keyword evidence="11 13" id="KW-0694">RNA-binding</keyword>
<dbReference type="PANTHER" id="PTHR47545:SF1">
    <property type="entry name" value="MULTIFUNCTIONAL CCA PROTEIN"/>
    <property type="match status" value="1"/>
</dbReference>
<keyword evidence="8 13" id="KW-0378">Hydrolase</keyword>
<dbReference type="Pfam" id="PF01743">
    <property type="entry name" value="PolyA_pol"/>
    <property type="match status" value="1"/>
</dbReference>
<dbReference type="Pfam" id="PF01966">
    <property type="entry name" value="HD"/>
    <property type="match status" value="1"/>
</dbReference>
<evidence type="ECO:0000256" key="10">
    <source>
        <dbReference type="ARBA" id="ARBA00022842"/>
    </source>
</evidence>
<dbReference type="InterPro" id="IPR002646">
    <property type="entry name" value="PolA_pol_head_dom"/>
</dbReference>
<evidence type="ECO:0000256" key="12">
    <source>
        <dbReference type="ARBA" id="ARBA00023268"/>
    </source>
</evidence>